<protein>
    <submittedName>
        <fullName evidence="2">Transcriptional regulator</fullName>
    </submittedName>
</protein>
<dbReference type="Pfam" id="PF19054">
    <property type="entry name" value="DUF5753"/>
    <property type="match status" value="1"/>
</dbReference>
<gene>
    <name evidence="2" type="ORF">GCM10012275_32080</name>
</gene>
<keyword evidence="3" id="KW-1185">Reference proteome</keyword>
<name>A0A8J3FX30_9PSEU</name>
<dbReference type="CDD" id="cd00093">
    <property type="entry name" value="HTH_XRE"/>
    <property type="match status" value="1"/>
</dbReference>
<evidence type="ECO:0000313" key="2">
    <source>
        <dbReference type="EMBL" id="GGM58455.1"/>
    </source>
</evidence>
<dbReference type="AlphaFoldDB" id="A0A8J3FX30"/>
<organism evidence="2 3">
    <name type="scientific">Longimycelium tulufanense</name>
    <dbReference type="NCBI Taxonomy" id="907463"/>
    <lineage>
        <taxon>Bacteria</taxon>
        <taxon>Bacillati</taxon>
        <taxon>Actinomycetota</taxon>
        <taxon>Actinomycetes</taxon>
        <taxon>Pseudonocardiales</taxon>
        <taxon>Pseudonocardiaceae</taxon>
        <taxon>Longimycelium</taxon>
    </lineage>
</organism>
<dbReference type="RefSeq" id="WP_189058453.1">
    <property type="nucleotide sequence ID" value="NZ_BMMK01000014.1"/>
</dbReference>
<feature type="domain" description="HTH cro/C1-type" evidence="1">
    <location>
        <begin position="14"/>
        <end position="68"/>
    </location>
</feature>
<dbReference type="Proteomes" id="UP000637578">
    <property type="component" value="Unassembled WGS sequence"/>
</dbReference>
<dbReference type="SUPFAM" id="SSF47413">
    <property type="entry name" value="lambda repressor-like DNA-binding domains"/>
    <property type="match status" value="1"/>
</dbReference>
<dbReference type="InterPro" id="IPR010982">
    <property type="entry name" value="Lambda_DNA-bd_dom_sf"/>
</dbReference>
<dbReference type="InterPro" id="IPR001387">
    <property type="entry name" value="Cro/C1-type_HTH"/>
</dbReference>
<dbReference type="Pfam" id="PF13560">
    <property type="entry name" value="HTH_31"/>
    <property type="match status" value="1"/>
</dbReference>
<sequence>MSGSARLRRLGAELRRLREAANLTQAQLARTLGRSQVSLVHWEHGRTRIGKSDLHMLLMELGASEDVRAELEKLRLDGRKKNWWSVFKLPEWLRPLVSFEADAAKIEAFEPILVPGLLQTESYSRVVHIAGPHATPPDKVDDRVKLRIERQRRLEGEDPLRFHAVIAEAALRLEVGGSAVMSEQLWHLVKLASAPNIRIQVLPSSVGAHSALSGNFAVLHFTDPKLDPPLGYADDSVGGHIIDDQADVEVLMSMFGELSRIALSEPESVDFIATVMREYAS</sequence>
<proteinExistence type="predicted"/>
<dbReference type="GO" id="GO:0003677">
    <property type="term" value="F:DNA binding"/>
    <property type="evidence" value="ECO:0007669"/>
    <property type="project" value="InterPro"/>
</dbReference>
<dbReference type="SMART" id="SM00530">
    <property type="entry name" value="HTH_XRE"/>
    <property type="match status" value="1"/>
</dbReference>
<evidence type="ECO:0000259" key="1">
    <source>
        <dbReference type="PROSITE" id="PS50943"/>
    </source>
</evidence>
<dbReference type="InterPro" id="IPR043917">
    <property type="entry name" value="DUF5753"/>
</dbReference>
<reference evidence="2" key="2">
    <citation type="submission" date="2020-09" db="EMBL/GenBank/DDBJ databases">
        <authorList>
            <person name="Sun Q."/>
            <person name="Zhou Y."/>
        </authorList>
    </citation>
    <scope>NUCLEOTIDE SEQUENCE</scope>
    <source>
        <strain evidence="2">CGMCC 4.5737</strain>
    </source>
</reference>
<dbReference type="PROSITE" id="PS50943">
    <property type="entry name" value="HTH_CROC1"/>
    <property type="match status" value="1"/>
</dbReference>
<comment type="caution">
    <text evidence="2">The sequence shown here is derived from an EMBL/GenBank/DDBJ whole genome shotgun (WGS) entry which is preliminary data.</text>
</comment>
<accession>A0A8J3FX30</accession>
<reference evidence="2" key="1">
    <citation type="journal article" date="2014" name="Int. J. Syst. Evol. Microbiol.">
        <title>Complete genome sequence of Corynebacterium casei LMG S-19264T (=DSM 44701T), isolated from a smear-ripened cheese.</title>
        <authorList>
            <consortium name="US DOE Joint Genome Institute (JGI-PGF)"/>
            <person name="Walter F."/>
            <person name="Albersmeier A."/>
            <person name="Kalinowski J."/>
            <person name="Ruckert C."/>
        </authorList>
    </citation>
    <scope>NUCLEOTIDE SEQUENCE</scope>
    <source>
        <strain evidence="2">CGMCC 4.5737</strain>
    </source>
</reference>
<evidence type="ECO:0000313" key="3">
    <source>
        <dbReference type="Proteomes" id="UP000637578"/>
    </source>
</evidence>
<dbReference type="EMBL" id="BMMK01000014">
    <property type="protein sequence ID" value="GGM58455.1"/>
    <property type="molecule type" value="Genomic_DNA"/>
</dbReference>
<dbReference type="Gene3D" id="1.10.260.40">
    <property type="entry name" value="lambda repressor-like DNA-binding domains"/>
    <property type="match status" value="1"/>
</dbReference>